<dbReference type="Proteomes" id="UP001165378">
    <property type="component" value="Unassembled WGS sequence"/>
</dbReference>
<keyword evidence="1" id="KW-0812">Transmembrane</keyword>
<evidence type="ECO:0000313" key="3">
    <source>
        <dbReference type="Proteomes" id="UP001165378"/>
    </source>
</evidence>
<dbReference type="AlphaFoldDB" id="A0AA41Q1D6"/>
<dbReference type="RefSeq" id="WP_235053328.1">
    <property type="nucleotide sequence ID" value="NZ_JAKFHA010000009.1"/>
</dbReference>
<gene>
    <name evidence="2" type="ORF">LZ495_18335</name>
</gene>
<evidence type="ECO:0000313" key="2">
    <source>
        <dbReference type="EMBL" id="MCF2529160.1"/>
    </source>
</evidence>
<keyword evidence="3" id="KW-1185">Reference proteome</keyword>
<reference evidence="2" key="1">
    <citation type="submission" date="2022-01" db="EMBL/GenBank/DDBJ databases">
        <title>Genome-Based Taxonomic Classification of the Phylum Actinobacteria.</title>
        <authorList>
            <person name="Gao Y."/>
        </authorList>
    </citation>
    <scope>NUCLEOTIDE SEQUENCE</scope>
    <source>
        <strain evidence="2">KLBMP 8922</strain>
    </source>
</reference>
<feature type="transmembrane region" description="Helical" evidence="1">
    <location>
        <begin position="38"/>
        <end position="56"/>
    </location>
</feature>
<name>A0AA41Q1D6_9ACTN</name>
<feature type="transmembrane region" description="Helical" evidence="1">
    <location>
        <begin position="166"/>
        <end position="188"/>
    </location>
</feature>
<accession>A0AA41Q1D6</accession>
<dbReference type="EMBL" id="JAKFHA010000009">
    <property type="protein sequence ID" value="MCF2529160.1"/>
    <property type="molecule type" value="Genomic_DNA"/>
</dbReference>
<protein>
    <submittedName>
        <fullName evidence="2">Uncharacterized protein</fullName>
    </submittedName>
</protein>
<keyword evidence="1" id="KW-1133">Transmembrane helix</keyword>
<sequence>MAVRQARLRVALVLGIAAVVYAAQFPFLMGQADNSGTFGAFVLVNSAGSAAVWVYLRGLGVARGDVVQHGPDKRYLSARTRTGTRTVDLHELRSVSSRRIAITTVHSQKSLVVRDTAGARLILNEGPAWRSVKRALERPGRPAIAVGELARYDLGLSADDDGRSGALVLLGHVEVVAAVALGALLILVPGSL</sequence>
<comment type="caution">
    <text evidence="2">The sequence shown here is derived from an EMBL/GenBank/DDBJ whole genome shotgun (WGS) entry which is preliminary data.</text>
</comment>
<evidence type="ECO:0000256" key="1">
    <source>
        <dbReference type="SAM" id="Phobius"/>
    </source>
</evidence>
<organism evidence="2 3">
    <name type="scientific">Yinghuangia soli</name>
    <dbReference type="NCBI Taxonomy" id="2908204"/>
    <lineage>
        <taxon>Bacteria</taxon>
        <taxon>Bacillati</taxon>
        <taxon>Actinomycetota</taxon>
        <taxon>Actinomycetes</taxon>
        <taxon>Kitasatosporales</taxon>
        <taxon>Streptomycetaceae</taxon>
        <taxon>Yinghuangia</taxon>
    </lineage>
</organism>
<keyword evidence="1" id="KW-0472">Membrane</keyword>
<proteinExistence type="predicted"/>